<evidence type="ECO:0000313" key="3">
    <source>
        <dbReference type="Proteomes" id="UP000245631"/>
    </source>
</evidence>
<feature type="compositionally biased region" description="Basic and acidic residues" evidence="1">
    <location>
        <begin position="83"/>
        <end position="93"/>
    </location>
</feature>
<sequence length="185" mass="20583">MYSGPYLPDDPNNVEIATALHLAASGKGIAVEAGRAVVQFAFENFKRAKALIQSRIWWLYNDIKAWCLDPMPPKSQGTGQAVRPDRRHEDQVRNPRPSTRAHSDRPPKLPENPPAPGHSAPHQRLGDDIRSVVTRRKIRGGTRPQAPHRRRYRWAAVDVNLTPADISDSAGVQAVLEGIRKRCPG</sequence>
<reference evidence="2 3" key="1">
    <citation type="submission" date="2018-05" db="EMBL/GenBank/DDBJ databases">
        <title>Genomic Encyclopedia of Type Strains, Phase IV (KMG-IV): sequencing the most valuable type-strain genomes for metagenomic binning, comparative biology and taxonomic classification.</title>
        <authorList>
            <person name="Goeker M."/>
        </authorList>
    </citation>
    <scope>NUCLEOTIDE SEQUENCE [LARGE SCALE GENOMIC DNA]</scope>
    <source>
        <strain evidence="2 3">DSM 2626</strain>
    </source>
</reference>
<feature type="region of interest" description="Disordered" evidence="1">
    <location>
        <begin position="71"/>
        <end position="129"/>
    </location>
</feature>
<dbReference type="EMBL" id="QGGH01000040">
    <property type="protein sequence ID" value="PWJ83836.1"/>
    <property type="molecule type" value="Genomic_DNA"/>
</dbReference>
<evidence type="ECO:0000313" key="2">
    <source>
        <dbReference type="EMBL" id="PWJ83836.1"/>
    </source>
</evidence>
<dbReference type="Gene3D" id="3.40.630.30">
    <property type="match status" value="1"/>
</dbReference>
<accession>A0A8E3B192</accession>
<protein>
    <submittedName>
        <fullName evidence="2">Uncharacterized protein</fullName>
    </submittedName>
</protein>
<dbReference type="AlphaFoldDB" id="A0A8E3B192"/>
<evidence type="ECO:0000256" key="1">
    <source>
        <dbReference type="SAM" id="MobiDB-lite"/>
    </source>
</evidence>
<name>A0A8E3B192_RHILI</name>
<gene>
    <name evidence="2" type="ORF">C8D77_1405</name>
</gene>
<dbReference type="Proteomes" id="UP000245631">
    <property type="component" value="Unassembled WGS sequence"/>
</dbReference>
<organism evidence="2 3">
    <name type="scientific">Rhizobium loti</name>
    <name type="common">Mesorhizobium loti</name>
    <dbReference type="NCBI Taxonomy" id="381"/>
    <lineage>
        <taxon>Bacteria</taxon>
        <taxon>Pseudomonadati</taxon>
        <taxon>Pseudomonadota</taxon>
        <taxon>Alphaproteobacteria</taxon>
        <taxon>Hyphomicrobiales</taxon>
        <taxon>Phyllobacteriaceae</taxon>
        <taxon>Mesorhizobium</taxon>
    </lineage>
</organism>
<proteinExistence type="predicted"/>
<comment type="caution">
    <text evidence="2">The sequence shown here is derived from an EMBL/GenBank/DDBJ whole genome shotgun (WGS) entry which is preliminary data.</text>
</comment>